<name>A0AAD8S1U9_LOLMU</name>
<organism evidence="2 3">
    <name type="scientific">Lolium multiflorum</name>
    <name type="common">Italian ryegrass</name>
    <name type="synonym">Lolium perenne subsp. multiflorum</name>
    <dbReference type="NCBI Taxonomy" id="4521"/>
    <lineage>
        <taxon>Eukaryota</taxon>
        <taxon>Viridiplantae</taxon>
        <taxon>Streptophyta</taxon>
        <taxon>Embryophyta</taxon>
        <taxon>Tracheophyta</taxon>
        <taxon>Spermatophyta</taxon>
        <taxon>Magnoliopsida</taxon>
        <taxon>Liliopsida</taxon>
        <taxon>Poales</taxon>
        <taxon>Poaceae</taxon>
        <taxon>BOP clade</taxon>
        <taxon>Pooideae</taxon>
        <taxon>Poodae</taxon>
        <taxon>Poeae</taxon>
        <taxon>Poeae Chloroplast Group 2 (Poeae type)</taxon>
        <taxon>Loliodinae</taxon>
        <taxon>Loliinae</taxon>
        <taxon>Lolium</taxon>
    </lineage>
</organism>
<dbReference type="PANTHER" id="PTHR32141">
    <property type="match status" value="1"/>
</dbReference>
<evidence type="ECO:0000256" key="1">
    <source>
        <dbReference type="SAM" id="MobiDB-lite"/>
    </source>
</evidence>
<feature type="region of interest" description="Disordered" evidence="1">
    <location>
        <begin position="114"/>
        <end position="169"/>
    </location>
</feature>
<dbReference type="AlphaFoldDB" id="A0AAD8S1U9"/>
<dbReference type="InterPro" id="IPR032675">
    <property type="entry name" value="LRR_dom_sf"/>
</dbReference>
<dbReference type="SUPFAM" id="SSF81383">
    <property type="entry name" value="F-box domain"/>
    <property type="match status" value="1"/>
</dbReference>
<feature type="compositionally biased region" description="Acidic residues" evidence="1">
    <location>
        <begin position="118"/>
        <end position="134"/>
    </location>
</feature>
<reference evidence="2" key="1">
    <citation type="submission" date="2023-07" db="EMBL/GenBank/DDBJ databases">
        <title>A chromosome-level genome assembly of Lolium multiflorum.</title>
        <authorList>
            <person name="Chen Y."/>
            <person name="Copetti D."/>
            <person name="Kolliker R."/>
            <person name="Studer B."/>
        </authorList>
    </citation>
    <scope>NUCLEOTIDE SEQUENCE</scope>
    <source>
        <strain evidence="2">02402/16</strain>
        <tissue evidence="2">Leaf</tissue>
    </source>
</reference>
<dbReference type="PANTHER" id="PTHR32141:SF58">
    <property type="entry name" value="F-BOX DOMAIN-CONTAINING PROTEIN"/>
    <property type="match status" value="1"/>
</dbReference>
<protein>
    <recommendedName>
        <fullName evidence="4">F-box domain-containing protein</fullName>
    </recommendedName>
</protein>
<accession>A0AAD8S1U9</accession>
<proteinExistence type="predicted"/>
<dbReference type="InterPro" id="IPR053781">
    <property type="entry name" value="F-box_AtFBL13-like"/>
</dbReference>
<feature type="region of interest" description="Disordered" evidence="1">
    <location>
        <begin position="548"/>
        <end position="585"/>
    </location>
</feature>
<dbReference type="Gene3D" id="1.20.1280.50">
    <property type="match status" value="1"/>
</dbReference>
<dbReference type="CDD" id="cd22160">
    <property type="entry name" value="F-box_AtFBL13-like"/>
    <property type="match status" value="1"/>
</dbReference>
<sequence length="692" mass="77503">MSVAAARDRLSYLSDDLLTHILSFAPTREAASTTALSRRWRRPLWLATAAVNLDYRSYTSTTAGDHLRWRAMDDADHAFAFRRSNGCRPKKLNVLMRDDATTHRDLLRCAPPAVERVEDSEEEEQDAVGFEEEDHAGIVNGEEDDAGGEPEREEKGKHEDTAPVEEGAGSIVEEDSGNGIEELRMEWLDHGCPCITRTHAISSLSLPYATLRVLELTGCMLQPQSDSDRRRRVTFPFLEALRLRRCRAELTTLQDMISAAPRLADVRLEAVLFLDEHDVYRLRCPAATVVVMANCGEHLLNGLYNACCSVKLNAPRLRRFHYVQAAGHFSDDTSFSLESPTTLPLDHVHLALPSTPAINLRHSLLSAVRHTSLLRLTVFSLSDLDDGYMPMLFSRLERLEIQELSGWCALDHAAAVVGVVDLLSSCPCLRELRLKFIWRKYVRENNADPADVMAAIADFSPCRSMDDEEAEAADCCNDLEDDLQGRLSRRCRLDCLRRVVVEFDAEELTCFQVRLLKFLAREAGTLEEVVVDGGKGYDSSHIDRKVARWRRKQRPRPVSPPPPPAFSEFPPLEAPPCSDGEVDDGDNTKAPEVPVCSYTAPEVHSYYYRVACDYDRPDGGEERVVVVAVDIILHLGEKETSLQGLSLRCHCQWLPLRQCSACSGCSAMHLLLLHGGHCLSMVALLLRQVVFR</sequence>
<dbReference type="Gene3D" id="3.80.10.10">
    <property type="entry name" value="Ribonuclease Inhibitor"/>
    <property type="match status" value="1"/>
</dbReference>
<dbReference type="Proteomes" id="UP001231189">
    <property type="component" value="Unassembled WGS sequence"/>
</dbReference>
<keyword evidence="3" id="KW-1185">Reference proteome</keyword>
<feature type="compositionally biased region" description="Basic and acidic residues" evidence="1">
    <location>
        <begin position="149"/>
        <end position="161"/>
    </location>
</feature>
<evidence type="ECO:0008006" key="4">
    <source>
        <dbReference type="Google" id="ProtNLM"/>
    </source>
</evidence>
<dbReference type="InterPro" id="IPR055302">
    <property type="entry name" value="F-box_dom-containing"/>
</dbReference>
<comment type="caution">
    <text evidence="2">The sequence shown here is derived from an EMBL/GenBank/DDBJ whole genome shotgun (WGS) entry which is preliminary data.</text>
</comment>
<evidence type="ECO:0000313" key="2">
    <source>
        <dbReference type="EMBL" id="KAK1642462.1"/>
    </source>
</evidence>
<dbReference type="EMBL" id="JAUUTY010000004">
    <property type="protein sequence ID" value="KAK1642462.1"/>
    <property type="molecule type" value="Genomic_DNA"/>
</dbReference>
<evidence type="ECO:0000313" key="3">
    <source>
        <dbReference type="Proteomes" id="UP001231189"/>
    </source>
</evidence>
<dbReference type="InterPro" id="IPR036047">
    <property type="entry name" value="F-box-like_dom_sf"/>
</dbReference>
<gene>
    <name evidence="2" type="ORF">QYE76_060267</name>
</gene>